<feature type="chain" id="PRO_5009929944" evidence="1">
    <location>
        <begin position="24"/>
        <end position="610"/>
    </location>
</feature>
<dbReference type="Pfam" id="PF18962">
    <property type="entry name" value="Por_Secre_tail"/>
    <property type="match status" value="1"/>
</dbReference>
<reference evidence="4" key="1">
    <citation type="submission" date="2016-12" db="EMBL/GenBank/DDBJ databases">
        <authorList>
            <person name="Varghese N."/>
            <person name="Submissions S."/>
        </authorList>
    </citation>
    <scope>NUCLEOTIDE SEQUENCE [LARGE SCALE GENOMIC DNA]</scope>
    <source>
        <strain evidence="4">DSM 25035</strain>
    </source>
</reference>
<protein>
    <submittedName>
        <fullName evidence="3">Por secretion system C-terminal sorting domain-containing protein</fullName>
    </submittedName>
</protein>
<keyword evidence="1" id="KW-0732">Signal</keyword>
<gene>
    <name evidence="3" type="ORF">SAMN04488108_0019</name>
</gene>
<dbReference type="Proteomes" id="UP000184609">
    <property type="component" value="Unassembled WGS sequence"/>
</dbReference>
<organism evidence="3 4">
    <name type="scientific">Algoriphagus zhangzhouensis</name>
    <dbReference type="NCBI Taxonomy" id="1073327"/>
    <lineage>
        <taxon>Bacteria</taxon>
        <taxon>Pseudomonadati</taxon>
        <taxon>Bacteroidota</taxon>
        <taxon>Cytophagia</taxon>
        <taxon>Cytophagales</taxon>
        <taxon>Cyclobacteriaceae</taxon>
        <taxon>Algoriphagus</taxon>
    </lineage>
</organism>
<evidence type="ECO:0000256" key="1">
    <source>
        <dbReference type="SAM" id="SignalP"/>
    </source>
</evidence>
<dbReference type="InterPro" id="IPR026444">
    <property type="entry name" value="Secre_tail"/>
</dbReference>
<keyword evidence="4" id="KW-1185">Reference proteome</keyword>
<feature type="signal peptide" evidence="1">
    <location>
        <begin position="1"/>
        <end position="23"/>
    </location>
</feature>
<dbReference type="NCBIfam" id="TIGR04183">
    <property type="entry name" value="Por_Secre_tail"/>
    <property type="match status" value="1"/>
</dbReference>
<name>A0A1M7Z3B2_9BACT</name>
<proteinExistence type="predicted"/>
<accession>A0A1M7Z3B2</accession>
<evidence type="ECO:0000313" key="3">
    <source>
        <dbReference type="EMBL" id="SHO59383.1"/>
    </source>
</evidence>
<sequence length="610" mass="69037">MGAKTQKYGLLILFLIFSGIAKAQFVQFAPVPQTKYKKNTSVYPVNAKVANYLTLPFWDDFSQGMDTLSWDFEGSTFSSSIGNSAPSFGVILLDGVDADGTPYSRQVRDQGAGDYLTSKPFDLSGLSASESASLYLSFFWQAGGKAERPDENDRLTVQFLNASGQWETVWDVNGGADRDPEVFTQEILQVGSSYQHEAFQFRFVNMGRLSGPFDSWLVDYIFLNTGRNESSIYYLDRALTQFNYFQIGSYAAVPAELIGDYSSSDFSTVQNEFYNLENRFRAMEYSIAVLDQTNGTSTSINLNTPFNPVPNALERRVFESREIDEIPSIKTETDLEVITYLTTGDKNFYTVSAEDSTFYDQVDFKINDTVRTQIPIRDYFAYDHGSADYAAGINQKAGRLAVKYEVDQEVFLKGISINFTNPNQVDLPIDILVWQDLSKEPIFAREELIPLKEEGEDLLYFSLDTNLRVIGEFYIGFAQYSSDFIHVGLDKTNNQADKIYYNVAGAWAQNEEVLGSLMIRPHVSIAAPFEQSEETGSNFKYYPNPVETQLTIEGEYSDLRVYDSFGREIFLEREAMDKREFLNFIGQKSGIYVINLITKDGPQSFRILVK</sequence>
<dbReference type="STRING" id="1073327.SAMN04488108_0019"/>
<dbReference type="AlphaFoldDB" id="A0A1M7Z3B2"/>
<feature type="domain" description="Secretion system C-terminal sorting" evidence="2">
    <location>
        <begin position="542"/>
        <end position="601"/>
    </location>
</feature>
<evidence type="ECO:0000313" key="4">
    <source>
        <dbReference type="Proteomes" id="UP000184609"/>
    </source>
</evidence>
<dbReference type="RefSeq" id="WP_073569727.1">
    <property type="nucleotide sequence ID" value="NZ_FRXN01000001.1"/>
</dbReference>
<dbReference type="Gene3D" id="2.60.120.260">
    <property type="entry name" value="Galactose-binding domain-like"/>
    <property type="match status" value="1"/>
</dbReference>
<evidence type="ECO:0000259" key="2">
    <source>
        <dbReference type="Pfam" id="PF18962"/>
    </source>
</evidence>
<dbReference type="OrthoDB" id="1488838at2"/>
<dbReference type="EMBL" id="FRXN01000001">
    <property type="protein sequence ID" value="SHO59383.1"/>
    <property type="molecule type" value="Genomic_DNA"/>
</dbReference>